<accession>A0A9D2RRN3</accession>
<dbReference type="PIRSF" id="PIRSF006603">
    <property type="entry name" value="DinF"/>
    <property type="match status" value="1"/>
</dbReference>
<name>A0A9D2RRN3_9FIRM</name>
<comment type="subcellular location">
    <subcellularLocation>
        <location evidence="2">Cell membrane</location>
        <topology evidence="2">Multi-pass membrane protein</topology>
    </subcellularLocation>
</comment>
<comment type="similarity">
    <text evidence="3">Belongs to the multi antimicrobial extrusion (MATE) (TC 2.A.66.1) family.</text>
</comment>
<dbReference type="EMBL" id="DWZJ01000006">
    <property type="protein sequence ID" value="HJB12217.1"/>
    <property type="molecule type" value="Genomic_DNA"/>
</dbReference>
<gene>
    <name evidence="14" type="ORF">H9787_00735</name>
</gene>
<evidence type="ECO:0000256" key="1">
    <source>
        <dbReference type="ARBA" id="ARBA00003408"/>
    </source>
</evidence>
<dbReference type="GO" id="GO:0015297">
    <property type="term" value="F:antiporter activity"/>
    <property type="evidence" value="ECO:0007669"/>
    <property type="project" value="UniProtKB-KW"/>
</dbReference>
<feature type="transmembrane region" description="Helical" evidence="13">
    <location>
        <begin position="12"/>
        <end position="28"/>
    </location>
</feature>
<dbReference type="PANTHER" id="PTHR43298">
    <property type="entry name" value="MULTIDRUG RESISTANCE PROTEIN NORM-RELATED"/>
    <property type="match status" value="1"/>
</dbReference>
<keyword evidence="6" id="KW-0050">Antiport</keyword>
<comment type="function">
    <text evidence="1">Multidrug efflux pump.</text>
</comment>
<reference evidence="14" key="2">
    <citation type="submission" date="2021-04" db="EMBL/GenBank/DDBJ databases">
        <authorList>
            <person name="Gilroy R."/>
        </authorList>
    </citation>
    <scope>NUCLEOTIDE SEQUENCE</scope>
    <source>
        <strain evidence="14">ChiBcec18-1249</strain>
    </source>
</reference>
<dbReference type="InterPro" id="IPR050222">
    <property type="entry name" value="MATE_MdtK"/>
</dbReference>
<dbReference type="Pfam" id="PF01554">
    <property type="entry name" value="MatE"/>
    <property type="match status" value="2"/>
</dbReference>
<reference evidence="14" key="1">
    <citation type="journal article" date="2021" name="PeerJ">
        <title>Extensive microbial diversity within the chicken gut microbiome revealed by metagenomics and culture.</title>
        <authorList>
            <person name="Gilroy R."/>
            <person name="Ravi A."/>
            <person name="Getino M."/>
            <person name="Pursley I."/>
            <person name="Horton D.L."/>
            <person name="Alikhan N.F."/>
            <person name="Baker D."/>
            <person name="Gharbi K."/>
            <person name="Hall N."/>
            <person name="Watson M."/>
            <person name="Adriaenssens E.M."/>
            <person name="Foster-Nyarko E."/>
            <person name="Jarju S."/>
            <person name="Secka A."/>
            <person name="Antonio M."/>
            <person name="Oren A."/>
            <person name="Chaudhuri R.R."/>
            <person name="La Ragione R."/>
            <person name="Hildebrand F."/>
            <person name="Pallen M.J."/>
        </authorList>
    </citation>
    <scope>NUCLEOTIDE SEQUENCE</scope>
    <source>
        <strain evidence="14">ChiBcec18-1249</strain>
    </source>
</reference>
<evidence type="ECO:0000256" key="2">
    <source>
        <dbReference type="ARBA" id="ARBA00004651"/>
    </source>
</evidence>
<dbReference type="GO" id="GO:0006811">
    <property type="term" value="P:monoatomic ion transport"/>
    <property type="evidence" value="ECO:0007669"/>
    <property type="project" value="UniProtKB-KW"/>
</dbReference>
<feature type="transmembrane region" description="Helical" evidence="13">
    <location>
        <begin position="136"/>
        <end position="155"/>
    </location>
</feature>
<keyword evidence="10" id="KW-0406">Ion transport</keyword>
<dbReference type="NCBIfam" id="TIGR00797">
    <property type="entry name" value="matE"/>
    <property type="match status" value="1"/>
</dbReference>
<keyword evidence="7" id="KW-1003">Cell membrane</keyword>
<comment type="caution">
    <text evidence="14">The sequence shown here is derived from an EMBL/GenBank/DDBJ whole genome shotgun (WGS) entry which is preliminary data.</text>
</comment>
<dbReference type="InterPro" id="IPR048279">
    <property type="entry name" value="MdtK-like"/>
</dbReference>
<evidence type="ECO:0000256" key="6">
    <source>
        <dbReference type="ARBA" id="ARBA00022449"/>
    </source>
</evidence>
<dbReference type="AlphaFoldDB" id="A0A9D2RRN3"/>
<evidence type="ECO:0000256" key="7">
    <source>
        <dbReference type="ARBA" id="ARBA00022475"/>
    </source>
</evidence>
<evidence type="ECO:0000256" key="13">
    <source>
        <dbReference type="SAM" id="Phobius"/>
    </source>
</evidence>
<dbReference type="InterPro" id="IPR002528">
    <property type="entry name" value="MATE_fam"/>
</dbReference>
<keyword evidence="9 13" id="KW-1133">Transmembrane helix</keyword>
<keyword evidence="11 13" id="KW-0472">Membrane</keyword>
<evidence type="ECO:0000256" key="3">
    <source>
        <dbReference type="ARBA" id="ARBA00010199"/>
    </source>
</evidence>
<evidence type="ECO:0000313" key="15">
    <source>
        <dbReference type="Proteomes" id="UP000823824"/>
    </source>
</evidence>
<sequence length="453" mass="49197">MKHRDLTQGPVMRSMLLFAVPMILGNLLQQCYNVADTLIVSWYLGPDALAAVGSSFTLMTFLTSILLGLCMGSGAVFSIRFGQRDEAALRESARASFVLIAALTVVLNVLAFLCLDGIQVFLRVSDAAIWALMREYLAVIFWGIAGTFLYNYFACYLRAVGDSVTPLLFLAASALLNIGLDLWFVVGLRWGVAGAAEATVISQYVSGLGLGLFALLRCPQLRPRRGAPPIRWARVREIGSYSLLTCVQQSVMNLGILMVQGLVNSFGSTVMAAFAAAVKIDAFAYLPVQEFGNAFSTFIAQNYGAQREDRIRKGLKGAVLAAVAFSVVISALVWVFARPLMALFVEGTETAIIAEGARYLRIEGAFYCGIGCLFLLYGLYRALGRPGMSVVLTVISLGTRVALAYALSAIPFFGVTGIWWSVPIGWALADITGFLYYLLRKQRLLSWEGAPRA</sequence>
<protein>
    <recommendedName>
        <fullName evidence="4">Probable multidrug resistance protein NorM</fullName>
    </recommendedName>
    <alternativeName>
        <fullName evidence="12">Multidrug-efflux transporter</fullName>
    </alternativeName>
</protein>
<keyword evidence="5" id="KW-0813">Transport</keyword>
<feature type="transmembrane region" description="Helical" evidence="13">
    <location>
        <begin position="364"/>
        <end position="383"/>
    </location>
</feature>
<dbReference type="CDD" id="cd13138">
    <property type="entry name" value="MATE_yoeA_like"/>
    <property type="match status" value="1"/>
</dbReference>
<dbReference type="PANTHER" id="PTHR43298:SF2">
    <property type="entry name" value="FMN_FAD EXPORTER YEEO-RELATED"/>
    <property type="match status" value="1"/>
</dbReference>
<keyword evidence="8 13" id="KW-0812">Transmembrane</keyword>
<evidence type="ECO:0000256" key="11">
    <source>
        <dbReference type="ARBA" id="ARBA00023136"/>
    </source>
</evidence>
<evidence type="ECO:0000256" key="8">
    <source>
        <dbReference type="ARBA" id="ARBA00022692"/>
    </source>
</evidence>
<evidence type="ECO:0000256" key="12">
    <source>
        <dbReference type="ARBA" id="ARBA00031636"/>
    </source>
</evidence>
<feature type="transmembrane region" description="Helical" evidence="13">
    <location>
        <begin position="97"/>
        <end position="124"/>
    </location>
</feature>
<evidence type="ECO:0000313" key="14">
    <source>
        <dbReference type="EMBL" id="HJB12217.1"/>
    </source>
</evidence>
<feature type="transmembrane region" description="Helical" evidence="13">
    <location>
        <begin position="167"/>
        <end position="186"/>
    </location>
</feature>
<feature type="transmembrane region" description="Helical" evidence="13">
    <location>
        <begin position="390"/>
        <end position="412"/>
    </location>
</feature>
<dbReference type="GO" id="GO:0005886">
    <property type="term" value="C:plasma membrane"/>
    <property type="evidence" value="ECO:0007669"/>
    <property type="project" value="UniProtKB-SubCell"/>
</dbReference>
<evidence type="ECO:0000256" key="9">
    <source>
        <dbReference type="ARBA" id="ARBA00022989"/>
    </source>
</evidence>
<dbReference type="GO" id="GO:0042910">
    <property type="term" value="F:xenobiotic transmembrane transporter activity"/>
    <property type="evidence" value="ECO:0007669"/>
    <property type="project" value="InterPro"/>
</dbReference>
<feature type="transmembrane region" description="Helical" evidence="13">
    <location>
        <begin position="418"/>
        <end position="439"/>
    </location>
</feature>
<feature type="transmembrane region" description="Helical" evidence="13">
    <location>
        <begin position="192"/>
        <end position="216"/>
    </location>
</feature>
<feature type="transmembrane region" description="Helical" evidence="13">
    <location>
        <begin position="317"/>
        <end position="337"/>
    </location>
</feature>
<dbReference type="Proteomes" id="UP000823824">
    <property type="component" value="Unassembled WGS sequence"/>
</dbReference>
<proteinExistence type="inferred from homology"/>
<feature type="transmembrane region" description="Helical" evidence="13">
    <location>
        <begin position="48"/>
        <end position="77"/>
    </location>
</feature>
<organism evidence="14 15">
    <name type="scientific">Candidatus Oscillibacter excrementigallinarum</name>
    <dbReference type="NCBI Taxonomy" id="2838716"/>
    <lineage>
        <taxon>Bacteria</taxon>
        <taxon>Bacillati</taxon>
        <taxon>Bacillota</taxon>
        <taxon>Clostridia</taxon>
        <taxon>Eubacteriales</taxon>
        <taxon>Oscillospiraceae</taxon>
        <taxon>Oscillibacter</taxon>
    </lineage>
</organism>
<evidence type="ECO:0000256" key="5">
    <source>
        <dbReference type="ARBA" id="ARBA00022448"/>
    </source>
</evidence>
<evidence type="ECO:0000256" key="4">
    <source>
        <dbReference type="ARBA" id="ARBA00020268"/>
    </source>
</evidence>
<evidence type="ECO:0000256" key="10">
    <source>
        <dbReference type="ARBA" id="ARBA00023065"/>
    </source>
</evidence>